<dbReference type="PROSITE" id="PS50943">
    <property type="entry name" value="HTH_CROC1"/>
    <property type="match status" value="1"/>
</dbReference>
<dbReference type="Gene3D" id="1.10.260.40">
    <property type="entry name" value="lambda repressor-like DNA-binding domains"/>
    <property type="match status" value="1"/>
</dbReference>
<dbReference type="PANTHER" id="PTHR40661:SF1">
    <property type="entry name" value="HTH CRO_C1-TYPE DOMAIN-CONTAINING PROTEIN"/>
    <property type="match status" value="1"/>
</dbReference>
<evidence type="ECO:0000313" key="6">
    <source>
        <dbReference type="Proteomes" id="UP001172778"/>
    </source>
</evidence>
<evidence type="ECO:0000256" key="2">
    <source>
        <dbReference type="ARBA" id="ARBA00023125"/>
    </source>
</evidence>
<dbReference type="SUPFAM" id="SSF47413">
    <property type="entry name" value="lambda repressor-like DNA-binding domains"/>
    <property type="match status" value="1"/>
</dbReference>
<dbReference type="InterPro" id="IPR015927">
    <property type="entry name" value="Peptidase_S24_S26A/B/C"/>
</dbReference>
<dbReference type="InterPro" id="IPR010982">
    <property type="entry name" value="Lambda_DNA-bd_dom_sf"/>
</dbReference>
<dbReference type="Proteomes" id="UP001172778">
    <property type="component" value="Unassembled WGS sequence"/>
</dbReference>
<dbReference type="CDD" id="cd06529">
    <property type="entry name" value="S24_LexA-like"/>
    <property type="match status" value="1"/>
</dbReference>
<dbReference type="InterPro" id="IPR036286">
    <property type="entry name" value="LexA/Signal_pep-like_sf"/>
</dbReference>
<sequence length="234" mass="26090">MHVLDNMHCDKDDCVMTKHSQLANNLLQLLREHDVSQNRLAEATNVSQATISRIINSKHQDASTDTLIKIAHFFGITVEKLRGQAVPAHASIAAALASAGSGIAIYPIKLQKRDGAVIAQADKLGRSLDFPALLDIENVGRAWAYMKMPDDSMYPHFTAGDLLIADLNYKTINEGRFYIFAIGDELIVRIVNRQSDGTLRLRATNPERYPDMQINDSEPNIAMLGRIFIRQHLL</sequence>
<name>A0ABT7DYE4_9NEIS</name>
<dbReference type="SMART" id="SM00530">
    <property type="entry name" value="HTH_XRE"/>
    <property type="match status" value="1"/>
</dbReference>
<keyword evidence="3" id="KW-0804">Transcription</keyword>
<gene>
    <name evidence="5" type="ORF">PZA18_08905</name>
</gene>
<protein>
    <submittedName>
        <fullName evidence="5">S24 family peptidase</fullName>
    </submittedName>
</protein>
<reference evidence="5" key="1">
    <citation type="submission" date="2023-03" db="EMBL/GenBank/DDBJ databases">
        <title>Chitinimonas shenzhenensis gen. nov., sp. nov., a novel member of family Burkholderiaceae isolated from activated sludge collected in Shen Zhen, China.</title>
        <authorList>
            <person name="Wang X."/>
        </authorList>
    </citation>
    <scope>NUCLEOTIDE SEQUENCE</scope>
    <source>
        <strain evidence="5">DQS-5</strain>
    </source>
</reference>
<evidence type="ECO:0000259" key="4">
    <source>
        <dbReference type="PROSITE" id="PS50943"/>
    </source>
</evidence>
<proteinExistence type="predicted"/>
<dbReference type="RefSeq" id="WP_284100475.1">
    <property type="nucleotide sequence ID" value="NZ_JARRAF010000008.1"/>
</dbReference>
<evidence type="ECO:0000256" key="1">
    <source>
        <dbReference type="ARBA" id="ARBA00023015"/>
    </source>
</evidence>
<dbReference type="PANTHER" id="PTHR40661">
    <property type="match status" value="1"/>
</dbReference>
<keyword evidence="1" id="KW-0805">Transcription regulation</keyword>
<dbReference type="EMBL" id="JARRAF010000008">
    <property type="protein sequence ID" value="MDK2124165.1"/>
    <property type="molecule type" value="Genomic_DNA"/>
</dbReference>
<dbReference type="CDD" id="cd00093">
    <property type="entry name" value="HTH_XRE"/>
    <property type="match status" value="1"/>
</dbReference>
<dbReference type="InterPro" id="IPR039418">
    <property type="entry name" value="LexA-like"/>
</dbReference>
<comment type="caution">
    <text evidence="5">The sequence shown here is derived from an EMBL/GenBank/DDBJ whole genome shotgun (WGS) entry which is preliminary data.</text>
</comment>
<evidence type="ECO:0000313" key="5">
    <source>
        <dbReference type="EMBL" id="MDK2124165.1"/>
    </source>
</evidence>
<keyword evidence="2" id="KW-0238">DNA-binding</keyword>
<dbReference type="SUPFAM" id="SSF51306">
    <property type="entry name" value="LexA/Signal peptidase"/>
    <property type="match status" value="1"/>
</dbReference>
<dbReference type="InterPro" id="IPR001387">
    <property type="entry name" value="Cro/C1-type_HTH"/>
</dbReference>
<organism evidence="5 6">
    <name type="scientific">Parachitinimonas caeni</name>
    <dbReference type="NCBI Taxonomy" id="3031301"/>
    <lineage>
        <taxon>Bacteria</taxon>
        <taxon>Pseudomonadati</taxon>
        <taxon>Pseudomonadota</taxon>
        <taxon>Betaproteobacteria</taxon>
        <taxon>Neisseriales</taxon>
        <taxon>Chitinibacteraceae</taxon>
        <taxon>Parachitinimonas</taxon>
    </lineage>
</organism>
<dbReference type="Pfam" id="PF01381">
    <property type="entry name" value="HTH_3"/>
    <property type="match status" value="1"/>
</dbReference>
<evidence type="ECO:0000256" key="3">
    <source>
        <dbReference type="ARBA" id="ARBA00023163"/>
    </source>
</evidence>
<feature type="domain" description="HTH cro/C1-type" evidence="4">
    <location>
        <begin position="26"/>
        <end position="81"/>
    </location>
</feature>
<dbReference type="Pfam" id="PF00717">
    <property type="entry name" value="Peptidase_S24"/>
    <property type="match status" value="1"/>
</dbReference>
<dbReference type="Gene3D" id="2.10.109.10">
    <property type="entry name" value="Umud Fragment, subunit A"/>
    <property type="match status" value="1"/>
</dbReference>
<keyword evidence="6" id="KW-1185">Reference proteome</keyword>
<accession>A0ABT7DYE4</accession>